<protein>
    <submittedName>
        <fullName evidence="2">Dihydrofolate reductase</fullName>
    </submittedName>
</protein>
<dbReference type="InterPro" id="IPR050765">
    <property type="entry name" value="Riboflavin_Biosynth_HTPR"/>
</dbReference>
<dbReference type="Gene3D" id="3.40.430.10">
    <property type="entry name" value="Dihydrofolate Reductase, subunit A"/>
    <property type="match status" value="1"/>
</dbReference>
<keyword evidence="3" id="KW-1185">Reference proteome</keyword>
<dbReference type="OrthoDB" id="7949219at2"/>
<evidence type="ECO:0000259" key="1">
    <source>
        <dbReference type="Pfam" id="PF01872"/>
    </source>
</evidence>
<dbReference type="EMBL" id="PVNG01000023">
    <property type="protein sequence ID" value="PRX58365.1"/>
    <property type="molecule type" value="Genomic_DNA"/>
</dbReference>
<name>A0A2T0ML42_9ACTN</name>
<dbReference type="InterPro" id="IPR024072">
    <property type="entry name" value="DHFR-like_dom_sf"/>
</dbReference>
<dbReference type="SUPFAM" id="SSF53597">
    <property type="entry name" value="Dihydrofolate reductase-like"/>
    <property type="match status" value="1"/>
</dbReference>
<evidence type="ECO:0000313" key="3">
    <source>
        <dbReference type="Proteomes" id="UP000238312"/>
    </source>
</evidence>
<dbReference type="AlphaFoldDB" id="A0A2T0ML42"/>
<gene>
    <name evidence="2" type="ORF">B0I32_12389</name>
</gene>
<proteinExistence type="predicted"/>
<reference evidence="2 3" key="1">
    <citation type="submission" date="2018-03" db="EMBL/GenBank/DDBJ databases">
        <title>Genomic Encyclopedia of Type Strains, Phase III (KMG-III): the genomes of soil and plant-associated and newly described type strains.</title>
        <authorList>
            <person name="Whitman W."/>
        </authorList>
    </citation>
    <scope>NUCLEOTIDE SEQUENCE [LARGE SCALE GENOMIC DNA]</scope>
    <source>
        <strain evidence="2 3">CGMCC 4.7104</strain>
    </source>
</reference>
<evidence type="ECO:0000313" key="2">
    <source>
        <dbReference type="EMBL" id="PRX58365.1"/>
    </source>
</evidence>
<sequence length="176" mass="19414">MRKVVLYHLMSLDGIAYEEGDWLADDGPQLIAYLNRVIATQDDVLLGRGTYDYWAGHWPTSDFQPFAGFINGTRKHVLTSGTPALSWAGSTFVATPAPEYVTALKQEAGGDIGIHGSIDLTRSLMRAGLVDELRLVVAPAVVGRGRRVFDGEEVRSWQLTEVERGKNGTLFLDYSR</sequence>
<dbReference type="GO" id="GO:0009231">
    <property type="term" value="P:riboflavin biosynthetic process"/>
    <property type="evidence" value="ECO:0007669"/>
    <property type="project" value="InterPro"/>
</dbReference>
<dbReference type="PANTHER" id="PTHR38011">
    <property type="entry name" value="DIHYDROFOLATE REDUCTASE FAMILY PROTEIN (AFU_ORTHOLOGUE AFUA_8G06820)"/>
    <property type="match status" value="1"/>
</dbReference>
<dbReference type="PANTHER" id="PTHR38011:SF11">
    <property type="entry name" value="2,5-DIAMINO-6-RIBOSYLAMINO-4(3H)-PYRIMIDINONE 5'-PHOSPHATE REDUCTASE"/>
    <property type="match status" value="1"/>
</dbReference>
<organism evidence="2 3">
    <name type="scientific">Nonomuraea fuscirosea</name>
    <dbReference type="NCBI Taxonomy" id="1291556"/>
    <lineage>
        <taxon>Bacteria</taxon>
        <taxon>Bacillati</taxon>
        <taxon>Actinomycetota</taxon>
        <taxon>Actinomycetes</taxon>
        <taxon>Streptosporangiales</taxon>
        <taxon>Streptosporangiaceae</taxon>
        <taxon>Nonomuraea</taxon>
    </lineage>
</organism>
<dbReference type="RefSeq" id="WP_106249318.1">
    <property type="nucleotide sequence ID" value="NZ_JBFAIL010000021.1"/>
</dbReference>
<dbReference type="Pfam" id="PF01872">
    <property type="entry name" value="RibD_C"/>
    <property type="match status" value="1"/>
</dbReference>
<dbReference type="GO" id="GO:0008703">
    <property type="term" value="F:5-amino-6-(5-phosphoribosylamino)uracil reductase activity"/>
    <property type="evidence" value="ECO:0007669"/>
    <property type="project" value="InterPro"/>
</dbReference>
<feature type="domain" description="Bacterial bifunctional deaminase-reductase C-terminal" evidence="1">
    <location>
        <begin position="2"/>
        <end position="170"/>
    </location>
</feature>
<dbReference type="InterPro" id="IPR002734">
    <property type="entry name" value="RibDG_C"/>
</dbReference>
<comment type="caution">
    <text evidence="2">The sequence shown here is derived from an EMBL/GenBank/DDBJ whole genome shotgun (WGS) entry which is preliminary data.</text>
</comment>
<dbReference type="Proteomes" id="UP000238312">
    <property type="component" value="Unassembled WGS sequence"/>
</dbReference>
<accession>A0A2T0ML42</accession>